<dbReference type="EMBL" id="AGFR01000007">
    <property type="protein sequence ID" value="EHD13817.1"/>
    <property type="molecule type" value="Genomic_DNA"/>
</dbReference>
<dbReference type="Proteomes" id="UP000005939">
    <property type="component" value="Unassembled WGS sequence"/>
</dbReference>
<dbReference type="AlphaFoldDB" id="G6F123"/>
<name>G6F123_9PROT</name>
<proteinExistence type="predicted"/>
<gene>
    <name evidence="1" type="ORF">CIN_11760</name>
</gene>
<evidence type="ECO:0000313" key="2">
    <source>
        <dbReference type="Proteomes" id="UP000005939"/>
    </source>
</evidence>
<accession>G6F123</accession>
<protein>
    <submittedName>
        <fullName evidence="1">Uncharacterized protein</fullName>
    </submittedName>
</protein>
<organism evidence="1 2">
    <name type="scientific">Commensalibacter intestini A911</name>
    <dbReference type="NCBI Taxonomy" id="1088868"/>
    <lineage>
        <taxon>Bacteria</taxon>
        <taxon>Pseudomonadati</taxon>
        <taxon>Pseudomonadota</taxon>
        <taxon>Alphaproteobacteria</taxon>
        <taxon>Acetobacterales</taxon>
        <taxon>Acetobacteraceae</taxon>
    </lineage>
</organism>
<sequence>MIFQRIIGFLQKNNPLKMMGRYALPLLAQIKSLILSTLHFEVFV</sequence>
<reference evidence="1 2" key="1">
    <citation type="submission" date="2011-10" db="EMBL/GenBank/DDBJ databases">
        <title>Genome Sequence of Commensalibacter intestini A911, isolated from Drosophila gut.</title>
        <authorList>
            <person name="Lee W.-J."/>
            <person name="Kim E.-K."/>
        </authorList>
    </citation>
    <scope>NUCLEOTIDE SEQUENCE [LARGE SCALE GENOMIC DNA]</scope>
    <source>
        <strain evidence="1 2">A911</strain>
    </source>
</reference>
<evidence type="ECO:0000313" key="1">
    <source>
        <dbReference type="EMBL" id="EHD13817.1"/>
    </source>
</evidence>
<comment type="caution">
    <text evidence="1">The sequence shown here is derived from an EMBL/GenBank/DDBJ whole genome shotgun (WGS) entry which is preliminary data.</text>
</comment>